<evidence type="ECO:0000256" key="11">
    <source>
        <dbReference type="ARBA" id="ARBA00023136"/>
    </source>
</evidence>
<keyword evidence="5" id="KW-0812">Transmembrane</keyword>
<dbReference type="OrthoDB" id="7943907at2"/>
<sequence length="287" mass="34257">MRHAFLIIAHNNPEILYAQLEILDSVDVDFYFHLDAKMKVNKLDLESHALKSKIYYIKPKKIRWGHYSQIECELRLLEAAVNSGKGYDYYHLLSGVDMPLKSYQDIDAFFKKNSGKEYIHFDEKTVDENVRERISMYHFCPGRANWQRKINGIFIRIQKMLKVDRLKKLGWKVQKGANWFSITEGLAKEIVRNKEMIQKHFKYSFCGDEVFLQTYVFNSAFCSNLYTDRFDNDYHACMRLIDWKRGNPYVFGIDDFEELMECDYMFARKFDYNSKPEIVDKLKVQLK</sequence>
<evidence type="ECO:0000256" key="6">
    <source>
        <dbReference type="ARBA" id="ARBA00022723"/>
    </source>
</evidence>
<evidence type="ECO:0000256" key="1">
    <source>
        <dbReference type="ARBA" id="ARBA00004323"/>
    </source>
</evidence>
<reference evidence="15 16" key="1">
    <citation type="submission" date="2015-09" db="EMBL/GenBank/DDBJ databases">
        <authorList>
            <consortium name="Pathogen Informatics"/>
        </authorList>
    </citation>
    <scope>NUCLEOTIDE SEQUENCE [LARGE SCALE GENOMIC DNA]</scope>
    <source>
        <strain evidence="15 16">2789STDY5834889</strain>
    </source>
</reference>
<evidence type="ECO:0000256" key="10">
    <source>
        <dbReference type="ARBA" id="ARBA00023034"/>
    </source>
</evidence>
<name>A0A174ZES0_9FIRM</name>
<gene>
    <name evidence="15" type="ORF">ERS852502_00583</name>
</gene>
<dbReference type="GO" id="GO:0046872">
    <property type="term" value="F:metal ion binding"/>
    <property type="evidence" value="ECO:0007669"/>
    <property type="project" value="UniProtKB-KW"/>
</dbReference>
<dbReference type="RefSeq" id="WP_055171040.1">
    <property type="nucleotide sequence ID" value="NZ_CZBX01000002.1"/>
</dbReference>
<evidence type="ECO:0000256" key="3">
    <source>
        <dbReference type="ARBA" id="ARBA00022676"/>
    </source>
</evidence>
<dbReference type="Pfam" id="PF02485">
    <property type="entry name" value="Branch"/>
    <property type="match status" value="1"/>
</dbReference>
<dbReference type="Proteomes" id="UP000078383">
    <property type="component" value="Unassembled WGS sequence"/>
</dbReference>
<keyword evidence="13" id="KW-0325">Glycoprotein</keyword>
<dbReference type="GO" id="GO:0016020">
    <property type="term" value="C:membrane"/>
    <property type="evidence" value="ECO:0007669"/>
    <property type="project" value="InterPro"/>
</dbReference>
<dbReference type="PANTHER" id="PTHR46025">
    <property type="entry name" value="XYLOSYLTRANSFERASE OXT"/>
    <property type="match status" value="1"/>
</dbReference>
<evidence type="ECO:0000256" key="13">
    <source>
        <dbReference type="ARBA" id="ARBA00023180"/>
    </source>
</evidence>
<dbReference type="PANTHER" id="PTHR46025:SF3">
    <property type="entry name" value="XYLOSYLTRANSFERASE OXT"/>
    <property type="match status" value="1"/>
</dbReference>
<evidence type="ECO:0000256" key="7">
    <source>
        <dbReference type="ARBA" id="ARBA00022824"/>
    </source>
</evidence>
<dbReference type="InterPro" id="IPR003406">
    <property type="entry name" value="Glyco_trans_14"/>
</dbReference>
<keyword evidence="10" id="KW-0333">Golgi apparatus</keyword>
<protein>
    <recommendedName>
        <fullName evidence="14">Peptide O-xylosyltransferase</fullName>
    </recommendedName>
</protein>
<evidence type="ECO:0000256" key="9">
    <source>
        <dbReference type="ARBA" id="ARBA00022989"/>
    </source>
</evidence>
<keyword evidence="4" id="KW-0808">Transferase</keyword>
<evidence type="ECO:0000313" key="16">
    <source>
        <dbReference type="Proteomes" id="UP000078383"/>
    </source>
</evidence>
<dbReference type="GO" id="GO:0050650">
    <property type="term" value="P:chondroitin sulfate proteoglycan biosynthetic process"/>
    <property type="evidence" value="ECO:0007669"/>
    <property type="project" value="TreeGrafter"/>
</dbReference>
<keyword evidence="12" id="KW-1015">Disulfide bond</keyword>
<dbReference type="GO" id="GO:0030158">
    <property type="term" value="F:protein xylosyltransferase activity"/>
    <property type="evidence" value="ECO:0007669"/>
    <property type="project" value="InterPro"/>
</dbReference>
<keyword evidence="6" id="KW-0479">Metal-binding</keyword>
<evidence type="ECO:0000256" key="14">
    <source>
        <dbReference type="ARBA" id="ARBA00042865"/>
    </source>
</evidence>
<evidence type="ECO:0000256" key="12">
    <source>
        <dbReference type="ARBA" id="ARBA00023157"/>
    </source>
</evidence>
<evidence type="ECO:0000256" key="4">
    <source>
        <dbReference type="ARBA" id="ARBA00022679"/>
    </source>
</evidence>
<dbReference type="InterPro" id="IPR043538">
    <property type="entry name" value="XYLT"/>
</dbReference>
<evidence type="ECO:0000256" key="2">
    <source>
        <dbReference type="ARBA" id="ARBA00004648"/>
    </source>
</evidence>
<dbReference type="GO" id="GO:0015012">
    <property type="term" value="P:heparan sulfate proteoglycan biosynthetic process"/>
    <property type="evidence" value="ECO:0007669"/>
    <property type="project" value="TreeGrafter"/>
</dbReference>
<dbReference type="EMBL" id="CZBX01000002">
    <property type="protein sequence ID" value="CUQ82758.1"/>
    <property type="molecule type" value="Genomic_DNA"/>
</dbReference>
<keyword evidence="7" id="KW-0256">Endoplasmic reticulum</keyword>
<accession>A0A174ZES0</accession>
<evidence type="ECO:0000256" key="8">
    <source>
        <dbReference type="ARBA" id="ARBA00022968"/>
    </source>
</evidence>
<keyword evidence="9" id="KW-1133">Transmembrane helix</keyword>
<proteinExistence type="predicted"/>
<dbReference type="AlphaFoldDB" id="A0A174ZES0"/>
<evidence type="ECO:0000256" key="5">
    <source>
        <dbReference type="ARBA" id="ARBA00022692"/>
    </source>
</evidence>
<comment type="subcellular location">
    <subcellularLocation>
        <location evidence="2">Endoplasmic reticulum membrane</location>
        <topology evidence="2">Single-pass type II membrane protein</topology>
    </subcellularLocation>
    <subcellularLocation>
        <location evidence="1">Golgi apparatus membrane</location>
        <topology evidence="1">Single-pass type II membrane protein</topology>
    </subcellularLocation>
</comment>
<evidence type="ECO:0000313" key="15">
    <source>
        <dbReference type="EMBL" id="CUQ82758.1"/>
    </source>
</evidence>
<keyword evidence="3" id="KW-0328">Glycosyltransferase</keyword>
<keyword evidence="8" id="KW-0735">Signal-anchor</keyword>
<organism evidence="15 16">
    <name type="scientific">[Ruminococcus] torques</name>
    <dbReference type="NCBI Taxonomy" id="33039"/>
    <lineage>
        <taxon>Bacteria</taxon>
        <taxon>Bacillati</taxon>
        <taxon>Bacillota</taxon>
        <taxon>Clostridia</taxon>
        <taxon>Lachnospirales</taxon>
        <taxon>Lachnospiraceae</taxon>
        <taxon>Mediterraneibacter</taxon>
    </lineage>
</organism>
<keyword evidence="11" id="KW-0472">Membrane</keyword>